<dbReference type="Proteomes" id="UP001177023">
    <property type="component" value="Unassembled WGS sequence"/>
</dbReference>
<proteinExistence type="predicted"/>
<feature type="region of interest" description="Disordered" evidence="1">
    <location>
        <begin position="195"/>
        <end position="218"/>
    </location>
</feature>
<reference evidence="2" key="1">
    <citation type="submission" date="2023-06" db="EMBL/GenBank/DDBJ databases">
        <authorList>
            <person name="Delattre M."/>
        </authorList>
    </citation>
    <scope>NUCLEOTIDE SEQUENCE</scope>
    <source>
        <strain evidence="2">AF72</strain>
    </source>
</reference>
<feature type="region of interest" description="Disordered" evidence="1">
    <location>
        <begin position="231"/>
        <end position="255"/>
    </location>
</feature>
<name>A0AA36FWR9_9BILA</name>
<evidence type="ECO:0000313" key="2">
    <source>
        <dbReference type="EMBL" id="CAJ0570746.1"/>
    </source>
</evidence>
<feature type="compositionally biased region" description="Acidic residues" evidence="1">
    <location>
        <begin position="231"/>
        <end position="248"/>
    </location>
</feature>
<feature type="region of interest" description="Disordered" evidence="1">
    <location>
        <begin position="468"/>
        <end position="502"/>
    </location>
</feature>
<comment type="caution">
    <text evidence="2">The sequence shown here is derived from an EMBL/GenBank/DDBJ whole genome shotgun (WGS) entry which is preliminary data.</text>
</comment>
<keyword evidence="3" id="KW-1185">Reference proteome</keyword>
<feature type="non-terminal residue" evidence="2">
    <location>
        <position position="577"/>
    </location>
</feature>
<gene>
    <name evidence="2" type="ORF">MSPICULIGERA_LOCUS9182</name>
</gene>
<sequence>MPDWTVPQVPLGTIHTVKLDDTDEARRRAQLQEHRAKVVRITEGRFHTEPPYAICVVPEQPDPNTFYYLPWLLAKCSIPPYAPGSEQKKANGSEKGSTSFVWNPALDAEENVEMLMIQLGLHLERQNGGVWKAGLKTLQDGLNRVGALTESQVEAYRRAFRHVDSGTGLAGKLVAPPKGLPEGKVVVKATVPSDGSVVLGGGDEGSRGEDPHGLDLSLSSDDVMVGKDGVEIEDDAADPEKALEEDDGKGDQRLDEMAKVIDPDDAERIVDNREPIVIKFPAHIWNATSSEMPPPALPVKKTQVFFRSTDSTYTAGGSKKPCSCKQKKAEVANMPPMSEEMKKLFPAGTTMKTIEPDEIIGAGQPLLGRVLTLIEGVMTAVLCMIISHHEGQSFECRTLPSANLKHSSVPKARKNQNFGCRFAAHDVLQMLVGENGEPLLAKDHFYNLRPEHYCHQEVAPRKVAKRLAVDEDKDSAEPITKHPRVEPVSPIPATDAKSTTDEWVAATSSAQESQDVDFVAAYEEVSASLPVIPPQGEFVFDPTAQRAQGQRQAKLIPPRPLPAKKMKGPAARRQLEP</sequence>
<dbReference type="AlphaFoldDB" id="A0AA36FWR9"/>
<dbReference type="EMBL" id="CATQJA010002460">
    <property type="protein sequence ID" value="CAJ0570746.1"/>
    <property type="molecule type" value="Genomic_DNA"/>
</dbReference>
<evidence type="ECO:0000256" key="1">
    <source>
        <dbReference type="SAM" id="MobiDB-lite"/>
    </source>
</evidence>
<feature type="compositionally biased region" description="Basic and acidic residues" evidence="1">
    <location>
        <begin position="204"/>
        <end position="213"/>
    </location>
</feature>
<evidence type="ECO:0000313" key="3">
    <source>
        <dbReference type="Proteomes" id="UP001177023"/>
    </source>
</evidence>
<protein>
    <submittedName>
        <fullName evidence="2">Uncharacterized protein</fullName>
    </submittedName>
</protein>
<feature type="region of interest" description="Disordered" evidence="1">
    <location>
        <begin position="543"/>
        <end position="577"/>
    </location>
</feature>
<organism evidence="2 3">
    <name type="scientific">Mesorhabditis spiculigera</name>
    <dbReference type="NCBI Taxonomy" id="96644"/>
    <lineage>
        <taxon>Eukaryota</taxon>
        <taxon>Metazoa</taxon>
        <taxon>Ecdysozoa</taxon>
        <taxon>Nematoda</taxon>
        <taxon>Chromadorea</taxon>
        <taxon>Rhabditida</taxon>
        <taxon>Rhabditina</taxon>
        <taxon>Rhabditomorpha</taxon>
        <taxon>Rhabditoidea</taxon>
        <taxon>Rhabditidae</taxon>
        <taxon>Mesorhabditinae</taxon>
        <taxon>Mesorhabditis</taxon>
    </lineage>
</organism>
<feature type="compositionally biased region" description="Basic and acidic residues" evidence="1">
    <location>
        <begin position="468"/>
        <end position="485"/>
    </location>
</feature>
<accession>A0AA36FWR9</accession>